<evidence type="ECO:0000256" key="1">
    <source>
        <dbReference type="SAM" id="MobiDB-lite"/>
    </source>
</evidence>
<dbReference type="Proteomes" id="UP000078046">
    <property type="component" value="Unassembled WGS sequence"/>
</dbReference>
<keyword evidence="3" id="KW-1185">Reference proteome</keyword>
<name>A0A177B4H8_9BILA</name>
<proteinExistence type="predicted"/>
<organism evidence="2 3">
    <name type="scientific">Intoshia linei</name>
    <dbReference type="NCBI Taxonomy" id="1819745"/>
    <lineage>
        <taxon>Eukaryota</taxon>
        <taxon>Metazoa</taxon>
        <taxon>Spiralia</taxon>
        <taxon>Lophotrochozoa</taxon>
        <taxon>Mesozoa</taxon>
        <taxon>Orthonectida</taxon>
        <taxon>Rhopaluridae</taxon>
        <taxon>Intoshia</taxon>
    </lineage>
</organism>
<evidence type="ECO:0000313" key="3">
    <source>
        <dbReference type="Proteomes" id="UP000078046"/>
    </source>
</evidence>
<dbReference type="EMBL" id="LWCA01000469">
    <property type="protein sequence ID" value="OAF68314.1"/>
    <property type="molecule type" value="Genomic_DNA"/>
</dbReference>
<comment type="caution">
    <text evidence="2">The sequence shown here is derived from an EMBL/GenBank/DDBJ whole genome shotgun (WGS) entry which is preliminary data.</text>
</comment>
<dbReference type="AlphaFoldDB" id="A0A177B4H8"/>
<feature type="compositionally biased region" description="Basic residues" evidence="1">
    <location>
        <begin position="250"/>
        <end position="267"/>
    </location>
</feature>
<feature type="compositionally biased region" description="Basic and acidic residues" evidence="1">
    <location>
        <begin position="273"/>
        <end position="282"/>
    </location>
</feature>
<feature type="region of interest" description="Disordered" evidence="1">
    <location>
        <begin position="250"/>
        <end position="282"/>
    </location>
</feature>
<sequence length="282" mass="33302">MNIFGHSRGEEKNMFQKLTNKINECFKEAQTTKKIFDKKIKDDGYVLSSNQHFIETISKLLEPNPEDVHINENFKTEMEIYLIQDMLIPKKQKISDNEFLARHIEQYCHQLMKIKDKIIERNKLFTNYEKLCKEIIGLEKKIKKGDEDKLDSLKANQDTGRTELSHVSDLLFTEMKNAIIAHSSYIRNLIKFSVYHINDQSITYKSVMDKILSFSEEREKELLAQVQITYDVYAEEYLKSNDSYIDNKCKQKNKKNATNKKLKKKNKTINQNDNKELEVVDK</sequence>
<evidence type="ECO:0000313" key="2">
    <source>
        <dbReference type="EMBL" id="OAF68314.1"/>
    </source>
</evidence>
<protein>
    <submittedName>
        <fullName evidence="2">Uncharacterized protein</fullName>
    </submittedName>
</protein>
<gene>
    <name evidence="2" type="ORF">A3Q56_03942</name>
</gene>
<accession>A0A177B4H8</accession>
<reference evidence="2 3" key="1">
    <citation type="submission" date="2016-04" db="EMBL/GenBank/DDBJ databases">
        <title>The genome of Intoshia linei affirms orthonectids as highly simplified spiralians.</title>
        <authorList>
            <person name="Mikhailov K.V."/>
            <person name="Slusarev G.S."/>
            <person name="Nikitin M.A."/>
            <person name="Logacheva M.D."/>
            <person name="Penin A."/>
            <person name="Aleoshin V."/>
            <person name="Panchin Y.V."/>
        </authorList>
    </citation>
    <scope>NUCLEOTIDE SEQUENCE [LARGE SCALE GENOMIC DNA]</scope>
    <source>
        <strain evidence="2">Intl2013</strain>
        <tissue evidence="2">Whole animal</tissue>
    </source>
</reference>